<evidence type="ECO:0000313" key="1">
    <source>
        <dbReference type="EMBL" id="KUM49414.1"/>
    </source>
</evidence>
<sequence length="62" mass="7216">MDKSFPFKYVIAMKLTSLQPYPLYVLLHVHMKALDLRLLHLLGPTRLGYLLESNVAWNGMEK</sequence>
<comment type="caution">
    <text evidence="1">The sequence shown here is derived from an EMBL/GenBank/DDBJ whole genome shotgun (WGS) entry which is preliminary data.</text>
</comment>
<name>A0A101M1N6_PICGL</name>
<gene>
    <name evidence="1" type="ORF">ABT39_MTgene3963</name>
</gene>
<proteinExistence type="predicted"/>
<dbReference type="AlphaFoldDB" id="A0A101M1N6"/>
<reference evidence="1" key="1">
    <citation type="journal article" date="2015" name="Genome Biol. Evol.">
        <title>Organellar Genomes of White Spruce (Picea glauca): Assembly and Annotation.</title>
        <authorList>
            <person name="Jackman S.D."/>
            <person name="Warren R.L."/>
            <person name="Gibb E.A."/>
            <person name="Vandervalk B.P."/>
            <person name="Mohamadi H."/>
            <person name="Chu J."/>
            <person name="Raymond A."/>
            <person name="Pleasance S."/>
            <person name="Coope R."/>
            <person name="Wildung M.R."/>
            <person name="Ritland C.E."/>
            <person name="Bousquet J."/>
            <person name="Jones S.J."/>
            <person name="Bohlmann J."/>
            <person name="Birol I."/>
        </authorList>
    </citation>
    <scope>NUCLEOTIDE SEQUENCE [LARGE SCALE GENOMIC DNA]</scope>
    <source>
        <tissue evidence="1">Flushing bud</tissue>
    </source>
</reference>
<organism evidence="1">
    <name type="scientific">Picea glauca</name>
    <name type="common">White spruce</name>
    <name type="synonym">Pinus glauca</name>
    <dbReference type="NCBI Taxonomy" id="3330"/>
    <lineage>
        <taxon>Eukaryota</taxon>
        <taxon>Viridiplantae</taxon>
        <taxon>Streptophyta</taxon>
        <taxon>Embryophyta</taxon>
        <taxon>Tracheophyta</taxon>
        <taxon>Spermatophyta</taxon>
        <taxon>Pinopsida</taxon>
        <taxon>Pinidae</taxon>
        <taxon>Conifers I</taxon>
        <taxon>Pinales</taxon>
        <taxon>Pinaceae</taxon>
        <taxon>Picea</taxon>
    </lineage>
</organism>
<geneLocation type="mitochondrion" evidence="1"/>
<accession>A0A101M1N6</accession>
<protein>
    <submittedName>
        <fullName evidence="1">Uncharacterized protein</fullName>
    </submittedName>
</protein>
<keyword evidence="1" id="KW-0496">Mitochondrion</keyword>
<dbReference type="EMBL" id="LKAM01000003">
    <property type="protein sequence ID" value="KUM49414.1"/>
    <property type="molecule type" value="Genomic_DNA"/>
</dbReference>